<reference evidence="1 2" key="1">
    <citation type="journal article" date="2021" name="Hortic Res">
        <title>High-quality reference genome and annotation aids understanding of berry development for evergreen blueberry (Vaccinium darrowii).</title>
        <authorList>
            <person name="Yu J."/>
            <person name="Hulse-Kemp A.M."/>
            <person name="Babiker E."/>
            <person name="Staton M."/>
        </authorList>
    </citation>
    <scope>NUCLEOTIDE SEQUENCE [LARGE SCALE GENOMIC DNA]</scope>
    <source>
        <strain evidence="2">cv. NJ 8807/NJ 8810</strain>
        <tissue evidence="1">Young leaf</tissue>
    </source>
</reference>
<sequence length="316" mass="34614">MIQLRFTEKHYNNATPLSTTETHCKQNLFVRNGTGSCSSGRAPLVDFVSSAGWCGRAMAKMVAISCWCVEQVTKQKVHAMKMKDGFLLADPQRILQLQTPRTPHFSLGWIRNRGSGKNPISGVMATRVLPGQPLFSDEGMAPPAAKWKGKSEAKGAEPAPPLEDICHGNHKATWLPAYLWRTPMELEMPRAQRLWKTHLQNVPLDCLHSDMLAGFDGAGDNGVDMISISITEDAQAMLHDTIARKGGVMPHWWALAITKNSKGQEVKNAGSTVMILMNPEPDAFSIVAPVILMNPEPDAFSIVAGTHVLPENLGLF</sequence>
<evidence type="ECO:0000313" key="1">
    <source>
        <dbReference type="EMBL" id="KAH7863388.1"/>
    </source>
</evidence>
<evidence type="ECO:0000313" key="2">
    <source>
        <dbReference type="Proteomes" id="UP000828048"/>
    </source>
</evidence>
<proteinExistence type="predicted"/>
<name>A0ACB7ZD80_9ERIC</name>
<protein>
    <submittedName>
        <fullName evidence="1">Uncharacterized protein</fullName>
    </submittedName>
</protein>
<accession>A0ACB7ZD80</accession>
<keyword evidence="2" id="KW-1185">Reference proteome</keyword>
<gene>
    <name evidence="1" type="ORF">Vadar_016810</name>
</gene>
<organism evidence="1 2">
    <name type="scientific">Vaccinium darrowii</name>
    <dbReference type="NCBI Taxonomy" id="229202"/>
    <lineage>
        <taxon>Eukaryota</taxon>
        <taxon>Viridiplantae</taxon>
        <taxon>Streptophyta</taxon>
        <taxon>Embryophyta</taxon>
        <taxon>Tracheophyta</taxon>
        <taxon>Spermatophyta</taxon>
        <taxon>Magnoliopsida</taxon>
        <taxon>eudicotyledons</taxon>
        <taxon>Gunneridae</taxon>
        <taxon>Pentapetalae</taxon>
        <taxon>asterids</taxon>
        <taxon>Ericales</taxon>
        <taxon>Ericaceae</taxon>
        <taxon>Vaccinioideae</taxon>
        <taxon>Vaccinieae</taxon>
        <taxon>Vaccinium</taxon>
    </lineage>
</organism>
<dbReference type="Proteomes" id="UP000828048">
    <property type="component" value="Chromosome 12"/>
</dbReference>
<comment type="caution">
    <text evidence="1">The sequence shown here is derived from an EMBL/GenBank/DDBJ whole genome shotgun (WGS) entry which is preliminary data.</text>
</comment>
<dbReference type="EMBL" id="CM037162">
    <property type="protein sequence ID" value="KAH7863388.1"/>
    <property type="molecule type" value="Genomic_DNA"/>
</dbReference>